<dbReference type="AlphaFoldDB" id="A0A0C2W1D9"/>
<dbReference type="EMBL" id="KN818597">
    <property type="protein sequence ID" value="KIL54932.1"/>
    <property type="molecule type" value="Genomic_DNA"/>
</dbReference>
<proteinExistence type="predicted"/>
<dbReference type="InParanoid" id="A0A0C2W1D9"/>
<dbReference type="HOGENOM" id="CLU_1786407_0_0_1"/>
<sequence>MNNPQDLSLVTRCARRRQRVQNATARRPNIPPPPPTQQRAPQTACRRSLLVLLPPPSQLSPSSCTQFLFCSLSILSTYRLVSSISSLIAIPFSPLQDVPRHQGRLRVCPGLPTDSFQGSGKFKVLVPADQPFHPPSGPQRYPVIG</sequence>
<evidence type="ECO:0000313" key="3">
    <source>
        <dbReference type="Proteomes" id="UP000054549"/>
    </source>
</evidence>
<protein>
    <submittedName>
        <fullName evidence="2">Uncharacterized protein</fullName>
    </submittedName>
</protein>
<gene>
    <name evidence="2" type="ORF">M378DRAFT_18407</name>
</gene>
<feature type="region of interest" description="Disordered" evidence="1">
    <location>
        <begin position="20"/>
        <end position="43"/>
    </location>
</feature>
<name>A0A0C2W1D9_AMAMK</name>
<organism evidence="2 3">
    <name type="scientific">Amanita muscaria (strain Koide BX008)</name>
    <dbReference type="NCBI Taxonomy" id="946122"/>
    <lineage>
        <taxon>Eukaryota</taxon>
        <taxon>Fungi</taxon>
        <taxon>Dikarya</taxon>
        <taxon>Basidiomycota</taxon>
        <taxon>Agaricomycotina</taxon>
        <taxon>Agaricomycetes</taxon>
        <taxon>Agaricomycetidae</taxon>
        <taxon>Agaricales</taxon>
        <taxon>Pluteineae</taxon>
        <taxon>Amanitaceae</taxon>
        <taxon>Amanita</taxon>
    </lineage>
</organism>
<reference evidence="2 3" key="1">
    <citation type="submission" date="2014-04" db="EMBL/GenBank/DDBJ databases">
        <title>Evolutionary Origins and Diversification of the Mycorrhizal Mutualists.</title>
        <authorList>
            <consortium name="DOE Joint Genome Institute"/>
            <consortium name="Mycorrhizal Genomics Consortium"/>
            <person name="Kohler A."/>
            <person name="Kuo A."/>
            <person name="Nagy L.G."/>
            <person name="Floudas D."/>
            <person name="Copeland A."/>
            <person name="Barry K.W."/>
            <person name="Cichocki N."/>
            <person name="Veneault-Fourrey C."/>
            <person name="LaButti K."/>
            <person name="Lindquist E.A."/>
            <person name="Lipzen A."/>
            <person name="Lundell T."/>
            <person name="Morin E."/>
            <person name="Murat C."/>
            <person name="Riley R."/>
            <person name="Ohm R."/>
            <person name="Sun H."/>
            <person name="Tunlid A."/>
            <person name="Henrissat B."/>
            <person name="Grigoriev I.V."/>
            <person name="Hibbett D.S."/>
            <person name="Martin F."/>
        </authorList>
    </citation>
    <scope>NUCLEOTIDE SEQUENCE [LARGE SCALE GENOMIC DNA]</scope>
    <source>
        <strain evidence="2 3">Koide BX008</strain>
    </source>
</reference>
<evidence type="ECO:0000313" key="2">
    <source>
        <dbReference type="EMBL" id="KIL54932.1"/>
    </source>
</evidence>
<accession>A0A0C2W1D9</accession>
<keyword evidence="3" id="KW-1185">Reference proteome</keyword>
<dbReference type="Proteomes" id="UP000054549">
    <property type="component" value="Unassembled WGS sequence"/>
</dbReference>
<evidence type="ECO:0000256" key="1">
    <source>
        <dbReference type="SAM" id="MobiDB-lite"/>
    </source>
</evidence>